<keyword evidence="1" id="KW-0732">Signal</keyword>
<feature type="chain" id="PRO_5046711419" description="Choice-of-anchor G family protein" evidence="1">
    <location>
        <begin position="27"/>
        <end position="102"/>
    </location>
</feature>
<reference evidence="2 3" key="1">
    <citation type="journal article" date="2011" name="Int. J. Syst. Evol. Microbiol.">
        <title>Zhongshania antarctica gen. nov., sp. nov. and Zhongshania guokunii sp. nov., gammaproteobacteria respectively isolated from coastal attached (fast) ice and surface seawater of the Antarctic.</title>
        <authorList>
            <person name="Li H.J."/>
            <person name="Zhang X.Y."/>
            <person name="Chen C.X."/>
            <person name="Zhang Y.J."/>
            <person name="Gao Z.M."/>
            <person name="Yu Y."/>
            <person name="Chen X.L."/>
            <person name="Chen B."/>
            <person name="Zhang Y.Z."/>
        </authorList>
    </citation>
    <scope>NUCLEOTIDE SEQUENCE [LARGE SCALE GENOMIC DNA]</scope>
    <source>
        <strain evidence="2 3">ZS6-22T</strain>
    </source>
</reference>
<protein>
    <recommendedName>
        <fullName evidence="4">Choice-of-anchor G family protein</fullName>
    </recommendedName>
</protein>
<dbReference type="RefSeq" id="WP_368382460.1">
    <property type="nucleotide sequence ID" value="NZ_JBFRYA010000013.1"/>
</dbReference>
<dbReference type="Proteomes" id="UP001557485">
    <property type="component" value="Unassembled WGS sequence"/>
</dbReference>
<name>A0ABV3UAF3_9GAMM</name>
<comment type="caution">
    <text evidence="2">The sequence shown here is derived from an EMBL/GenBank/DDBJ whole genome shotgun (WGS) entry which is preliminary data.</text>
</comment>
<sequence length="102" mass="9908">MFTINAKGICSSAVFIVALAGSGALSAQSLPVVSDFLASTNGLLDVGLVLGGDMLSGSLLDDTLNIPNAGLVLSGDLIDSVGSSALSVPTSAPSTSDAAPTQ</sequence>
<organism evidence="2 3">
    <name type="scientific">Zhongshania guokunii</name>
    <dbReference type="NCBI Taxonomy" id="641783"/>
    <lineage>
        <taxon>Bacteria</taxon>
        <taxon>Pseudomonadati</taxon>
        <taxon>Pseudomonadota</taxon>
        <taxon>Gammaproteobacteria</taxon>
        <taxon>Cellvibrionales</taxon>
        <taxon>Spongiibacteraceae</taxon>
        <taxon>Zhongshania</taxon>
    </lineage>
</organism>
<gene>
    <name evidence="2" type="ORF">AB4876_14320</name>
</gene>
<keyword evidence="3" id="KW-1185">Reference proteome</keyword>
<evidence type="ECO:0008006" key="4">
    <source>
        <dbReference type="Google" id="ProtNLM"/>
    </source>
</evidence>
<feature type="signal peptide" evidence="1">
    <location>
        <begin position="1"/>
        <end position="26"/>
    </location>
</feature>
<evidence type="ECO:0000313" key="2">
    <source>
        <dbReference type="EMBL" id="MEX1670093.1"/>
    </source>
</evidence>
<proteinExistence type="predicted"/>
<accession>A0ABV3UAF3</accession>
<dbReference type="EMBL" id="JBFRYA010000013">
    <property type="protein sequence ID" value="MEX1670093.1"/>
    <property type="molecule type" value="Genomic_DNA"/>
</dbReference>
<evidence type="ECO:0000256" key="1">
    <source>
        <dbReference type="SAM" id="SignalP"/>
    </source>
</evidence>
<evidence type="ECO:0000313" key="3">
    <source>
        <dbReference type="Proteomes" id="UP001557485"/>
    </source>
</evidence>